<keyword evidence="2" id="KW-0614">Plasmid</keyword>
<keyword evidence="1" id="KW-1133">Transmembrane helix</keyword>
<name>A0A9N7B8R6_CLOBO</name>
<keyword evidence="1" id="KW-0812">Transmembrane</keyword>
<accession>A0A9N7B8R6</accession>
<gene>
    <name evidence="2" type="ORF">CLG_0116</name>
</gene>
<organism evidence="2 3">
    <name type="scientific">Clostridium botulinum D str. 1873</name>
    <dbReference type="NCBI Taxonomy" id="592027"/>
    <lineage>
        <taxon>Bacteria</taxon>
        <taxon>Bacillati</taxon>
        <taxon>Bacillota</taxon>
        <taxon>Clostridia</taxon>
        <taxon>Eubacteriales</taxon>
        <taxon>Clostridiaceae</taxon>
        <taxon>Clostridium</taxon>
    </lineage>
</organism>
<sequence>MLGPLTFTFYEPVYINLHLKEYFIIFICLQLISIYIFYLKKIHEKNKFQRIILKVLNIVSNIIAILFFIEAGFCTKSFLLRSTGLCMIIFMATIGKKISD</sequence>
<keyword evidence="1" id="KW-0472">Membrane</keyword>
<feature type="transmembrane region" description="Helical" evidence="1">
    <location>
        <begin position="78"/>
        <end position="95"/>
    </location>
</feature>
<proteinExistence type="predicted"/>
<evidence type="ECO:0000313" key="2">
    <source>
        <dbReference type="EMBL" id="ACT33671.1"/>
    </source>
</evidence>
<geneLocation type="plasmid" evidence="2 3">
    <name>pCLG1</name>
</geneLocation>
<dbReference type="EMBL" id="CP001659">
    <property type="protein sequence ID" value="ACT33671.1"/>
    <property type="molecule type" value="Genomic_DNA"/>
</dbReference>
<feature type="transmembrane region" description="Helical" evidence="1">
    <location>
        <begin position="51"/>
        <end position="72"/>
    </location>
</feature>
<protein>
    <submittedName>
        <fullName evidence="2">Uncharacterized protein</fullName>
    </submittedName>
</protein>
<dbReference type="AlphaFoldDB" id="A0A9N7B8R6"/>
<evidence type="ECO:0000256" key="1">
    <source>
        <dbReference type="SAM" id="Phobius"/>
    </source>
</evidence>
<reference evidence="2 3" key="1">
    <citation type="submission" date="2009-06" db="EMBL/GenBank/DDBJ databases">
        <authorList>
            <person name="Shrivastava S."/>
            <person name="Brinkac L.B."/>
            <person name="Brown J.L."/>
            <person name="Bruce D.B."/>
            <person name="Detter C."/>
            <person name="Green L.D."/>
            <person name="Munk C.A."/>
            <person name="Rogers Y.C."/>
            <person name="Tapia R."/>
            <person name="Saunders E.S."/>
            <person name="Sims D.R."/>
            <person name="Smith L.A."/>
            <person name="Smith T.J."/>
            <person name="Sutton G."/>
            <person name="Brettin T."/>
        </authorList>
    </citation>
    <scope>NUCLEOTIDE SEQUENCE [LARGE SCALE GENOMIC DNA]</scope>
    <source>
        <strain evidence="3">D str. 1873</strain>
        <plasmid evidence="2 3">pCLG1</plasmid>
    </source>
</reference>
<evidence type="ECO:0000313" key="3">
    <source>
        <dbReference type="Proteomes" id="UP000006160"/>
    </source>
</evidence>
<dbReference type="Proteomes" id="UP000006160">
    <property type="component" value="Plasmid pCLG1"/>
</dbReference>
<feature type="transmembrane region" description="Helical" evidence="1">
    <location>
        <begin position="22"/>
        <end position="39"/>
    </location>
</feature>
<dbReference type="RefSeq" id="WP_012669486.1">
    <property type="nucleotide sequence ID" value="NC_012946.1"/>
</dbReference>